<dbReference type="GO" id="GO:0016301">
    <property type="term" value="F:kinase activity"/>
    <property type="evidence" value="ECO:0007669"/>
    <property type="project" value="UniProtKB-KW"/>
</dbReference>
<evidence type="ECO:0000256" key="3">
    <source>
        <dbReference type="ARBA" id="ARBA00022777"/>
    </source>
</evidence>
<name>A0A9X1T019_9HYPH</name>
<dbReference type="InterPro" id="IPR000577">
    <property type="entry name" value="Carb_kinase_FGGY"/>
</dbReference>
<reference evidence="7" key="1">
    <citation type="submission" date="2021-12" db="EMBL/GenBank/DDBJ databases">
        <authorList>
            <person name="Li Y."/>
        </authorList>
    </citation>
    <scope>NUCLEOTIDE SEQUENCE</scope>
    <source>
        <strain evidence="7">DKSPLA3</strain>
    </source>
</reference>
<dbReference type="InterPro" id="IPR018483">
    <property type="entry name" value="Carb_kinase_FGGY_CS"/>
</dbReference>
<feature type="domain" description="Carbohydrate kinase FGGY C-terminal" evidence="6">
    <location>
        <begin position="257"/>
        <end position="447"/>
    </location>
</feature>
<evidence type="ECO:0000259" key="6">
    <source>
        <dbReference type="Pfam" id="PF02782"/>
    </source>
</evidence>
<dbReference type="EMBL" id="JAJOZR010000003">
    <property type="protein sequence ID" value="MCD7108579.1"/>
    <property type="molecule type" value="Genomic_DNA"/>
</dbReference>
<evidence type="ECO:0000256" key="1">
    <source>
        <dbReference type="ARBA" id="ARBA00009156"/>
    </source>
</evidence>
<dbReference type="CDD" id="cd07802">
    <property type="entry name" value="ASKHA_NBD_FGGY_EcLyxK-like"/>
    <property type="match status" value="1"/>
</dbReference>
<dbReference type="GO" id="GO:0005975">
    <property type="term" value="P:carbohydrate metabolic process"/>
    <property type="evidence" value="ECO:0007669"/>
    <property type="project" value="InterPro"/>
</dbReference>
<dbReference type="Proteomes" id="UP001139089">
    <property type="component" value="Unassembled WGS sequence"/>
</dbReference>
<dbReference type="PIRSF" id="PIRSF000538">
    <property type="entry name" value="GlpK"/>
    <property type="match status" value="1"/>
</dbReference>
<dbReference type="GO" id="GO:0016773">
    <property type="term" value="F:phosphotransferase activity, alcohol group as acceptor"/>
    <property type="evidence" value="ECO:0007669"/>
    <property type="project" value="InterPro"/>
</dbReference>
<dbReference type="SUPFAM" id="SSF53067">
    <property type="entry name" value="Actin-like ATPase domain"/>
    <property type="match status" value="2"/>
</dbReference>
<keyword evidence="2 4" id="KW-0808">Transferase</keyword>
<dbReference type="InterPro" id="IPR018484">
    <property type="entry name" value="FGGY_N"/>
</dbReference>
<dbReference type="InterPro" id="IPR043129">
    <property type="entry name" value="ATPase_NBD"/>
</dbReference>
<keyword evidence="3 4" id="KW-0418">Kinase</keyword>
<feature type="domain" description="Carbohydrate kinase FGGY N-terminal" evidence="5">
    <location>
        <begin position="4"/>
        <end position="248"/>
    </location>
</feature>
<protein>
    <submittedName>
        <fullName evidence="7">Carbohydrate kinase</fullName>
    </submittedName>
</protein>
<gene>
    <name evidence="7" type="ORF">LRX75_05930</name>
</gene>
<dbReference type="Pfam" id="PF00370">
    <property type="entry name" value="FGGY_N"/>
    <property type="match status" value="1"/>
</dbReference>
<evidence type="ECO:0000313" key="7">
    <source>
        <dbReference type="EMBL" id="MCD7108579.1"/>
    </source>
</evidence>
<dbReference type="PANTHER" id="PTHR43095:SF3">
    <property type="entry name" value="L-XYLULOSE_3-KETO-L-GULONATE KINASE"/>
    <property type="match status" value="1"/>
</dbReference>
<sequence>MDCLLGIDNGLTVTKAVVFRPDGTPISVARRRVAQSLPHPRWVERDMDGLWAATAEAIREAITTAGCRPSDIKAVAATAHGDGVYVLGRDSRPLGPGILSLDSRAGTLSDAWNATDIAARALDLTGQSPHASAPSAILAWMRDNQPERFAGIGHVLACKDWLRFCLTGTIGTDRTEASIAFTNVATQAFDREALALFGLDAVWNALPDMAPSAAIVGGVTAAASALTGLVEGTPVAAGLHDVTASALGIGGHEVGLLSIVAGTYSINEVVTDRPVTNSRWHCRSAIEPGQWNNMAVSPASTANYDWFLDQFCRAEQSEAAASGTGVHALLKPELDAAFGRPSDILFHPYLFGSPYGSTASAGFFGVHGWHDRGDMLKAVLEGIVFNHKAHVDDLRSVMPITEARISGGGARNPALSQMFADALDLPVHVTSADEAAAWGAALTAGAAIGLYESPQAGARQTTTILRSHMPDPERRAALAARYTLYREMAEAMQPHWRAIERLAEGSRRAIAT</sequence>
<proteinExistence type="inferred from homology"/>
<dbReference type="PROSITE" id="PS00445">
    <property type="entry name" value="FGGY_KINASES_2"/>
    <property type="match status" value="1"/>
</dbReference>
<keyword evidence="8" id="KW-1185">Reference proteome</keyword>
<dbReference type="InterPro" id="IPR018485">
    <property type="entry name" value="FGGY_C"/>
</dbReference>
<dbReference type="RefSeq" id="WP_231812716.1">
    <property type="nucleotide sequence ID" value="NZ_JAJOZR010000003.1"/>
</dbReference>
<dbReference type="AlphaFoldDB" id="A0A9X1T019"/>
<evidence type="ECO:0000313" key="8">
    <source>
        <dbReference type="Proteomes" id="UP001139089"/>
    </source>
</evidence>
<evidence type="ECO:0000256" key="2">
    <source>
        <dbReference type="ARBA" id="ARBA00022679"/>
    </source>
</evidence>
<evidence type="ECO:0000259" key="5">
    <source>
        <dbReference type="Pfam" id="PF00370"/>
    </source>
</evidence>
<dbReference type="InterPro" id="IPR050406">
    <property type="entry name" value="FGGY_Carb_Kinase"/>
</dbReference>
<dbReference type="Pfam" id="PF02782">
    <property type="entry name" value="FGGY_C"/>
    <property type="match status" value="1"/>
</dbReference>
<comment type="caution">
    <text evidence="7">The sequence shown here is derived from an EMBL/GenBank/DDBJ whole genome shotgun (WGS) entry which is preliminary data.</text>
</comment>
<evidence type="ECO:0000256" key="4">
    <source>
        <dbReference type="RuleBase" id="RU003733"/>
    </source>
</evidence>
<dbReference type="Gene3D" id="3.30.420.40">
    <property type="match status" value="2"/>
</dbReference>
<comment type="similarity">
    <text evidence="1 4">Belongs to the FGGY kinase family.</text>
</comment>
<organism evidence="7 8">
    <name type="scientific">Rhizobium quercicola</name>
    <dbReference type="NCBI Taxonomy" id="2901226"/>
    <lineage>
        <taxon>Bacteria</taxon>
        <taxon>Pseudomonadati</taxon>
        <taxon>Pseudomonadota</taxon>
        <taxon>Alphaproteobacteria</taxon>
        <taxon>Hyphomicrobiales</taxon>
        <taxon>Rhizobiaceae</taxon>
        <taxon>Rhizobium/Agrobacterium group</taxon>
        <taxon>Rhizobium</taxon>
    </lineage>
</organism>
<dbReference type="PANTHER" id="PTHR43095">
    <property type="entry name" value="SUGAR KINASE"/>
    <property type="match status" value="1"/>
</dbReference>
<accession>A0A9X1T019</accession>